<evidence type="ECO:0008006" key="3">
    <source>
        <dbReference type="Google" id="ProtNLM"/>
    </source>
</evidence>
<accession>A0A5A7S6U8</accession>
<proteinExistence type="predicted"/>
<evidence type="ECO:0000313" key="1">
    <source>
        <dbReference type="EMBL" id="KAA0019394.1"/>
    </source>
</evidence>
<evidence type="ECO:0000313" key="2">
    <source>
        <dbReference type="Proteomes" id="UP000322244"/>
    </source>
</evidence>
<dbReference type="EMBL" id="VLNY01000015">
    <property type="protein sequence ID" value="KAA0019394.1"/>
    <property type="molecule type" value="Genomic_DNA"/>
</dbReference>
<keyword evidence="2" id="KW-1185">Reference proteome</keyword>
<dbReference type="OrthoDB" id="5185819at2"/>
<sequence>MSLERVVGIHLVDMIVHRWDLAAATGRTLVVPESLLEVALPIARVITLPGSPLNGPGGVYNPPLPDEQEQAPMEALLRLLGRDPRWAATQLVSARLPSSS</sequence>
<comment type="caution">
    <text evidence="1">The sequence shown here is derived from an EMBL/GenBank/DDBJ whole genome shotgun (WGS) entry which is preliminary data.</text>
</comment>
<dbReference type="Proteomes" id="UP000322244">
    <property type="component" value="Unassembled WGS sequence"/>
</dbReference>
<name>A0A5A7S6U8_9NOCA</name>
<reference evidence="1 2" key="1">
    <citation type="submission" date="2019-07" db="EMBL/GenBank/DDBJ databases">
        <title>Rhodococcus cavernicolus sp. nov., isolated from a cave.</title>
        <authorList>
            <person name="Lee S.D."/>
        </authorList>
    </citation>
    <scope>NUCLEOTIDE SEQUENCE [LARGE SCALE GENOMIC DNA]</scope>
    <source>
        <strain evidence="1 2">C1-24</strain>
    </source>
</reference>
<organism evidence="1 2">
    <name type="scientific">Antrihabitans cavernicola</name>
    <dbReference type="NCBI Taxonomy" id="2495913"/>
    <lineage>
        <taxon>Bacteria</taxon>
        <taxon>Bacillati</taxon>
        <taxon>Actinomycetota</taxon>
        <taxon>Actinomycetes</taxon>
        <taxon>Mycobacteriales</taxon>
        <taxon>Nocardiaceae</taxon>
        <taxon>Antrihabitans</taxon>
    </lineage>
</organism>
<gene>
    <name evidence="1" type="ORF">FOY51_22350</name>
</gene>
<dbReference type="RefSeq" id="WP_149432490.1">
    <property type="nucleotide sequence ID" value="NZ_VLNY01000015.1"/>
</dbReference>
<protein>
    <recommendedName>
        <fullName evidence="3">TIGR03086 family protein</fullName>
    </recommendedName>
</protein>
<dbReference type="AlphaFoldDB" id="A0A5A7S6U8"/>